<name>A0A367LGG1_9HYPO</name>
<gene>
    <name evidence="2" type="ORF">L249_5538</name>
</gene>
<keyword evidence="3" id="KW-1185">Reference proteome</keyword>
<keyword evidence="1" id="KW-0472">Membrane</keyword>
<dbReference type="OrthoDB" id="5599418at2759"/>
<feature type="transmembrane region" description="Helical" evidence="1">
    <location>
        <begin position="54"/>
        <end position="78"/>
    </location>
</feature>
<feature type="non-terminal residue" evidence="2">
    <location>
        <position position="1"/>
    </location>
</feature>
<organism evidence="2 3">
    <name type="scientific">Ophiocordyceps polyrhachis-furcata BCC 54312</name>
    <dbReference type="NCBI Taxonomy" id="1330021"/>
    <lineage>
        <taxon>Eukaryota</taxon>
        <taxon>Fungi</taxon>
        <taxon>Dikarya</taxon>
        <taxon>Ascomycota</taxon>
        <taxon>Pezizomycotina</taxon>
        <taxon>Sordariomycetes</taxon>
        <taxon>Hypocreomycetidae</taxon>
        <taxon>Hypocreales</taxon>
        <taxon>Ophiocordycipitaceae</taxon>
        <taxon>Ophiocordyceps</taxon>
    </lineage>
</organism>
<dbReference type="EMBL" id="LKCN02000006">
    <property type="protein sequence ID" value="RCI13516.1"/>
    <property type="molecule type" value="Genomic_DNA"/>
</dbReference>
<evidence type="ECO:0000313" key="3">
    <source>
        <dbReference type="Proteomes" id="UP000253664"/>
    </source>
</evidence>
<evidence type="ECO:0000256" key="1">
    <source>
        <dbReference type="SAM" id="Phobius"/>
    </source>
</evidence>
<reference evidence="2 3" key="1">
    <citation type="journal article" date="2015" name="BMC Genomics">
        <title>Insights from the genome of Ophiocordyceps polyrhachis-furcata to pathogenicity and host specificity in insect fungi.</title>
        <authorList>
            <person name="Wichadakul D."/>
            <person name="Kobmoo N."/>
            <person name="Ingsriswang S."/>
            <person name="Tangphatsornruang S."/>
            <person name="Chantasingh D."/>
            <person name="Luangsa-ard J.J."/>
            <person name="Eurwilaichitr L."/>
        </authorList>
    </citation>
    <scope>NUCLEOTIDE SEQUENCE [LARGE SCALE GENOMIC DNA]</scope>
    <source>
        <strain evidence="2 3">BCC 54312</strain>
    </source>
</reference>
<keyword evidence="1" id="KW-0812">Transmembrane</keyword>
<sequence>RYAKYTIGRIISLDVVKLLNLPSGVYNRFNALRLRIARPQGRFVGVTSAASSSAFLFLVVGVIIVALVAAIFVIAVIITPSPPRASSAATRPSRAAILPVKPPPPSLSSPLPSNTTATAALTASPLTTANAAFNAALARRLSSLS</sequence>
<comment type="caution">
    <text evidence="2">The sequence shown here is derived from an EMBL/GenBank/DDBJ whole genome shotgun (WGS) entry which is preliminary data.</text>
</comment>
<protein>
    <submittedName>
        <fullName evidence="2">Uncharacterized protein</fullName>
    </submittedName>
</protein>
<accession>A0A367LGG1</accession>
<keyword evidence="1" id="KW-1133">Transmembrane helix</keyword>
<proteinExistence type="predicted"/>
<dbReference type="AlphaFoldDB" id="A0A367LGG1"/>
<evidence type="ECO:0000313" key="2">
    <source>
        <dbReference type="EMBL" id="RCI13516.1"/>
    </source>
</evidence>
<dbReference type="Proteomes" id="UP000253664">
    <property type="component" value="Unassembled WGS sequence"/>
</dbReference>